<organism evidence="1 2">
    <name type="scientific">Cephalotrichum gorgonifer</name>
    <dbReference type="NCBI Taxonomy" id="2041049"/>
    <lineage>
        <taxon>Eukaryota</taxon>
        <taxon>Fungi</taxon>
        <taxon>Dikarya</taxon>
        <taxon>Ascomycota</taxon>
        <taxon>Pezizomycotina</taxon>
        <taxon>Sordariomycetes</taxon>
        <taxon>Hypocreomycetidae</taxon>
        <taxon>Microascales</taxon>
        <taxon>Microascaceae</taxon>
        <taxon>Cephalotrichum</taxon>
    </lineage>
</organism>
<accession>A0AAE8N385</accession>
<dbReference type="EMBL" id="ONZQ02000012">
    <property type="protein sequence ID" value="SPO05182.1"/>
    <property type="molecule type" value="Genomic_DNA"/>
</dbReference>
<gene>
    <name evidence="1" type="ORF">DNG_07868</name>
</gene>
<dbReference type="AlphaFoldDB" id="A0AAE8N385"/>
<dbReference type="PANTHER" id="PTHR10039:SF10">
    <property type="entry name" value="NACHT DOMAIN-CONTAINING PROTEIN"/>
    <property type="match status" value="1"/>
</dbReference>
<name>A0AAE8N385_9PEZI</name>
<sequence length="98" mass="10560">MSCPSAEAEVSVFIAEAIRERLDNGDLTVGTPSLVDDIAHALVNGAEGMLLWVSFQIHELCLQHCDENIRKAIGNLPKGLTETFNRALDGIITQGKGI</sequence>
<evidence type="ECO:0000313" key="1">
    <source>
        <dbReference type="EMBL" id="SPO05182.1"/>
    </source>
</evidence>
<reference evidence="1" key="1">
    <citation type="submission" date="2018-03" db="EMBL/GenBank/DDBJ databases">
        <authorList>
            <person name="Guldener U."/>
        </authorList>
    </citation>
    <scope>NUCLEOTIDE SEQUENCE</scope>
</reference>
<comment type="caution">
    <text evidence="1">The sequence shown here is derived from an EMBL/GenBank/DDBJ whole genome shotgun (WGS) entry which is preliminary data.</text>
</comment>
<dbReference type="Proteomes" id="UP001187682">
    <property type="component" value="Unassembled WGS sequence"/>
</dbReference>
<keyword evidence="2" id="KW-1185">Reference proteome</keyword>
<dbReference type="PANTHER" id="PTHR10039">
    <property type="entry name" value="AMELOGENIN"/>
    <property type="match status" value="1"/>
</dbReference>
<proteinExistence type="predicted"/>
<evidence type="ECO:0000313" key="2">
    <source>
        <dbReference type="Proteomes" id="UP001187682"/>
    </source>
</evidence>
<protein>
    <submittedName>
        <fullName evidence="1">Uncharacterized protein</fullName>
    </submittedName>
</protein>